<comment type="catalytic activity">
    <reaction evidence="6">
        <text>(S)-acetoin + NAD(+) = diacetyl + NADH + H(+)</text>
        <dbReference type="Rhea" id="RHEA:27286"/>
        <dbReference type="ChEBI" id="CHEBI:15378"/>
        <dbReference type="ChEBI" id="CHEBI:15687"/>
        <dbReference type="ChEBI" id="CHEBI:16583"/>
        <dbReference type="ChEBI" id="CHEBI:57540"/>
        <dbReference type="ChEBI" id="CHEBI:57945"/>
        <dbReference type="EC" id="1.1.1.304"/>
    </reaction>
</comment>
<dbReference type="EC" id="1.1.1.304" evidence="3"/>
<dbReference type="InterPro" id="IPR020904">
    <property type="entry name" value="Sc_DH/Rdtase_CS"/>
</dbReference>
<feature type="active site" description="Proton acceptor" evidence="7">
    <location>
        <position position="155"/>
    </location>
</feature>
<dbReference type="PANTHER" id="PTHR42879:SF2">
    <property type="entry name" value="3-OXOACYL-[ACYL-CARRIER-PROTEIN] REDUCTASE FABG"/>
    <property type="match status" value="1"/>
</dbReference>
<keyword evidence="11" id="KW-1185">Reference proteome</keyword>
<dbReference type="PRINTS" id="PR00081">
    <property type="entry name" value="GDHRDH"/>
</dbReference>
<dbReference type="InterPro" id="IPR002347">
    <property type="entry name" value="SDR_fam"/>
</dbReference>
<evidence type="ECO:0000256" key="8">
    <source>
        <dbReference type="PIRSR" id="PIRSR614007-2"/>
    </source>
</evidence>
<name>A0A0R1MAK0_9LACO</name>
<accession>A0A0R1MAK0</accession>
<reference evidence="10 11" key="1">
    <citation type="journal article" date="2015" name="Genome Announc.">
        <title>Expanding the biotechnology potential of lactobacilli through comparative genomics of 213 strains and associated genera.</title>
        <authorList>
            <person name="Sun Z."/>
            <person name="Harris H.M."/>
            <person name="McCann A."/>
            <person name="Guo C."/>
            <person name="Argimon S."/>
            <person name="Zhang W."/>
            <person name="Yang X."/>
            <person name="Jeffery I.B."/>
            <person name="Cooney J.C."/>
            <person name="Kagawa T.F."/>
            <person name="Liu W."/>
            <person name="Song Y."/>
            <person name="Salvetti E."/>
            <person name="Wrobel A."/>
            <person name="Rasinkangas P."/>
            <person name="Parkhill J."/>
            <person name="Rea M.C."/>
            <person name="O'Sullivan O."/>
            <person name="Ritari J."/>
            <person name="Douillard F.P."/>
            <person name="Paul Ross R."/>
            <person name="Yang R."/>
            <person name="Briner A.E."/>
            <person name="Felis G.E."/>
            <person name="de Vos W.M."/>
            <person name="Barrangou R."/>
            <person name="Klaenhammer T.R."/>
            <person name="Caufield P.W."/>
            <person name="Cui Y."/>
            <person name="Zhang H."/>
            <person name="O'Toole P.W."/>
        </authorList>
    </citation>
    <scope>NUCLEOTIDE SEQUENCE [LARGE SCALE GENOMIC DNA]</scope>
    <source>
        <strain evidence="10 11">DSM 19972</strain>
    </source>
</reference>
<evidence type="ECO:0000256" key="4">
    <source>
        <dbReference type="ARBA" id="ARBA00023002"/>
    </source>
</evidence>
<dbReference type="OrthoDB" id="9803333at2"/>
<keyword evidence="4" id="KW-0560">Oxidoreductase</keyword>
<dbReference type="FunFam" id="3.40.50.720:FF:000084">
    <property type="entry name" value="Short-chain dehydrogenase reductase"/>
    <property type="match status" value="1"/>
</dbReference>
<dbReference type="InterPro" id="IPR050259">
    <property type="entry name" value="SDR"/>
</dbReference>
<dbReference type="NCBIfam" id="NF005559">
    <property type="entry name" value="PRK07231.1"/>
    <property type="match status" value="1"/>
</dbReference>
<sequence length="260" mass="28361">MTEENRVAVVTGSAGGLGRAIAQRLAQNGFKVMLHDINKDLLSKTVKEFEQEGFNAAYFVGDVSKKADQEKLVKTTVEKFGHLDVFINNAGVEAVGPFLKIGEDELQKLFNVNVFGTVYGTQAAAEQFIRQDTKGKIINACSIAGHEAYAMLGTYSATKHAVRAFTQVAAKELAAKHVTVNAYCPGVAKTKMWNRIDEEMVKADPSLKPGEAFDKYASEIALGRYEKPRDVANLVKFLASEDSDYITGQAILVDGGLVYR</sequence>
<evidence type="ECO:0000313" key="11">
    <source>
        <dbReference type="Proteomes" id="UP000051686"/>
    </source>
</evidence>
<dbReference type="GO" id="GO:0052588">
    <property type="term" value="F:diacetyl reductase ((S)-acetoin forming) (NAD+) activity"/>
    <property type="evidence" value="ECO:0007669"/>
    <property type="project" value="UniProtKB-EC"/>
</dbReference>
<feature type="binding site" evidence="8">
    <location>
        <begin position="62"/>
        <end position="63"/>
    </location>
    <ligand>
        <name>NAD(+)</name>
        <dbReference type="ChEBI" id="CHEBI:57540"/>
    </ligand>
</feature>
<evidence type="ECO:0000313" key="10">
    <source>
        <dbReference type="EMBL" id="KRL05116.1"/>
    </source>
</evidence>
<keyword evidence="5 8" id="KW-0520">NAD</keyword>
<dbReference type="InterPro" id="IPR014007">
    <property type="entry name" value="23BDH"/>
</dbReference>
<evidence type="ECO:0000256" key="6">
    <source>
        <dbReference type="ARBA" id="ARBA00047315"/>
    </source>
</evidence>
<evidence type="ECO:0000256" key="5">
    <source>
        <dbReference type="ARBA" id="ARBA00023027"/>
    </source>
</evidence>
<feature type="binding site" evidence="8">
    <location>
        <position position="159"/>
    </location>
    <ligand>
        <name>NAD(+)</name>
        <dbReference type="ChEBI" id="CHEBI:57540"/>
    </ligand>
</feature>
<feature type="binding site" evidence="8">
    <location>
        <begin position="185"/>
        <end position="190"/>
    </location>
    <ligand>
        <name>NAD(+)</name>
        <dbReference type="ChEBI" id="CHEBI:57540"/>
    </ligand>
</feature>
<gene>
    <name evidence="10" type="ORF">FD46_GL001061</name>
</gene>
<dbReference type="Pfam" id="PF00106">
    <property type="entry name" value="adh_short"/>
    <property type="match status" value="1"/>
</dbReference>
<comment type="similarity">
    <text evidence="2 9">Belongs to the short-chain dehydrogenases/reductases (SDR) family.</text>
</comment>
<feature type="binding site" evidence="8">
    <location>
        <position position="89"/>
    </location>
    <ligand>
        <name>NAD(+)</name>
        <dbReference type="ChEBI" id="CHEBI:57540"/>
    </ligand>
</feature>
<evidence type="ECO:0000256" key="3">
    <source>
        <dbReference type="ARBA" id="ARBA00012848"/>
    </source>
</evidence>
<evidence type="ECO:0000256" key="7">
    <source>
        <dbReference type="PIRSR" id="PIRSR614007-1"/>
    </source>
</evidence>
<dbReference type="PROSITE" id="PS00061">
    <property type="entry name" value="ADH_SHORT"/>
    <property type="match status" value="1"/>
</dbReference>
<dbReference type="AlphaFoldDB" id="A0A0R1MAK0"/>
<protein>
    <recommendedName>
        <fullName evidence="3">diacetyl reductase [(S)-acetoin forming]</fullName>
        <ecNumber evidence="3">1.1.1.304</ecNumber>
    </recommendedName>
</protein>
<dbReference type="RefSeq" id="WP_057895959.1">
    <property type="nucleotide sequence ID" value="NZ_AZEH01000034.1"/>
</dbReference>
<dbReference type="PRINTS" id="PR00080">
    <property type="entry name" value="SDRFAMILY"/>
</dbReference>
<organism evidence="10 11">
    <name type="scientific">Liquorilactobacillus oeni DSM 19972</name>
    <dbReference type="NCBI Taxonomy" id="1423777"/>
    <lineage>
        <taxon>Bacteria</taxon>
        <taxon>Bacillati</taxon>
        <taxon>Bacillota</taxon>
        <taxon>Bacilli</taxon>
        <taxon>Lactobacillales</taxon>
        <taxon>Lactobacillaceae</taxon>
        <taxon>Liquorilactobacillus</taxon>
    </lineage>
</organism>
<dbReference type="PANTHER" id="PTHR42879">
    <property type="entry name" value="3-OXOACYL-(ACYL-CARRIER-PROTEIN) REDUCTASE"/>
    <property type="match status" value="1"/>
</dbReference>
<evidence type="ECO:0000256" key="2">
    <source>
        <dbReference type="ARBA" id="ARBA00006484"/>
    </source>
</evidence>
<evidence type="ECO:0000256" key="9">
    <source>
        <dbReference type="RuleBase" id="RU000363"/>
    </source>
</evidence>
<dbReference type="GO" id="GO:0045150">
    <property type="term" value="P:acetoin catabolic process"/>
    <property type="evidence" value="ECO:0007669"/>
    <property type="project" value="InterPro"/>
</dbReference>
<dbReference type="GO" id="GO:0008206">
    <property type="term" value="P:bile acid metabolic process"/>
    <property type="evidence" value="ECO:0007669"/>
    <property type="project" value="UniProtKB-ARBA"/>
</dbReference>
<dbReference type="STRING" id="1423777.FD46_GL001061"/>
<comment type="caution">
    <text evidence="10">The sequence shown here is derived from an EMBL/GenBank/DDBJ whole genome shotgun (WGS) entry which is preliminary data.</text>
</comment>
<dbReference type="InterPro" id="IPR036291">
    <property type="entry name" value="NAD(P)-bd_dom_sf"/>
</dbReference>
<comment type="function">
    <text evidence="1">Catalyzes the irreversible reduction of 2,3-butanediol to (S)-acetoin in the presence of NADH.</text>
</comment>
<dbReference type="EMBL" id="AZEH01000034">
    <property type="protein sequence ID" value="KRL05116.1"/>
    <property type="molecule type" value="Genomic_DNA"/>
</dbReference>
<feature type="binding site" evidence="8">
    <location>
        <position position="36"/>
    </location>
    <ligand>
        <name>NAD(+)</name>
        <dbReference type="ChEBI" id="CHEBI:57540"/>
    </ligand>
</feature>
<feature type="binding site" evidence="8">
    <location>
        <position position="155"/>
    </location>
    <ligand>
        <name>NAD(+)</name>
        <dbReference type="ChEBI" id="CHEBI:57540"/>
    </ligand>
</feature>
<evidence type="ECO:0000256" key="1">
    <source>
        <dbReference type="ARBA" id="ARBA00003200"/>
    </source>
</evidence>
<dbReference type="SUPFAM" id="SSF51735">
    <property type="entry name" value="NAD(P)-binding Rossmann-fold domains"/>
    <property type="match status" value="1"/>
</dbReference>
<dbReference type="Proteomes" id="UP000051686">
    <property type="component" value="Unassembled WGS sequence"/>
</dbReference>
<dbReference type="Gene3D" id="3.40.50.720">
    <property type="entry name" value="NAD(P)-binding Rossmann-like Domain"/>
    <property type="match status" value="1"/>
</dbReference>
<dbReference type="NCBIfam" id="TIGR02415">
    <property type="entry name" value="23BDH"/>
    <property type="match status" value="1"/>
</dbReference>
<proteinExistence type="inferred from homology"/>
<dbReference type="PATRIC" id="fig|1423777.3.peg.1096"/>